<reference evidence="2 3" key="1">
    <citation type="submission" date="2024-05" db="EMBL/GenBank/DDBJ databases">
        <title>A draft genome resource for the thread blight pathogen Marasmius tenuissimus strain MS-2.</title>
        <authorList>
            <person name="Yulfo-Soto G.E."/>
            <person name="Baruah I.K."/>
            <person name="Amoako-Attah I."/>
            <person name="Bukari Y."/>
            <person name="Meinhardt L.W."/>
            <person name="Bailey B.A."/>
            <person name="Cohen S.P."/>
        </authorList>
    </citation>
    <scope>NUCLEOTIDE SEQUENCE [LARGE SCALE GENOMIC DNA]</scope>
    <source>
        <strain evidence="2 3">MS-2</strain>
    </source>
</reference>
<name>A0ABR2ZA26_9AGAR</name>
<gene>
    <name evidence="2" type="ORF">AAF712_015170</name>
</gene>
<feature type="region of interest" description="Disordered" evidence="1">
    <location>
        <begin position="219"/>
        <end position="252"/>
    </location>
</feature>
<feature type="region of interest" description="Disordered" evidence="1">
    <location>
        <begin position="283"/>
        <end position="434"/>
    </location>
</feature>
<feature type="region of interest" description="Disordered" evidence="1">
    <location>
        <begin position="77"/>
        <end position="96"/>
    </location>
</feature>
<organism evidence="2 3">
    <name type="scientific">Marasmius tenuissimus</name>
    <dbReference type="NCBI Taxonomy" id="585030"/>
    <lineage>
        <taxon>Eukaryota</taxon>
        <taxon>Fungi</taxon>
        <taxon>Dikarya</taxon>
        <taxon>Basidiomycota</taxon>
        <taxon>Agaricomycotina</taxon>
        <taxon>Agaricomycetes</taxon>
        <taxon>Agaricomycetidae</taxon>
        <taxon>Agaricales</taxon>
        <taxon>Marasmiineae</taxon>
        <taxon>Marasmiaceae</taxon>
        <taxon>Marasmius</taxon>
    </lineage>
</organism>
<evidence type="ECO:0000313" key="2">
    <source>
        <dbReference type="EMBL" id="KAL0058163.1"/>
    </source>
</evidence>
<evidence type="ECO:0000256" key="1">
    <source>
        <dbReference type="SAM" id="MobiDB-lite"/>
    </source>
</evidence>
<keyword evidence="3" id="KW-1185">Reference proteome</keyword>
<sequence length="681" mass="75254">MERNSDFTNRLLHLKNAQYDRLRGLHALKAQSSQLSAGTTATKTNGAAAVFPFTSLCYMSFLTRFIEQSAPAAPLRPVKKPRELPVGGMSSGDNSGRAEHRLGSPFVEQEFFPASQANIRALSRDFNFNPGGSSLMQAPSLKNVWGRPAMSSFFAARKTREPLVGLEKIPRAEPPPSAFLPTNTNGTRVFVLGTPSTALPPLDTNIRPAKRQHAPDINVKVEDGGSPAKRQRGLNVSVKAEEQGSPAKQHSVHDRLIAELPKLEDSLFLHGTLSTVYEQALETDDAPDSGDESQSSTDSIESEMSQSPRCDMIKLRPFGPRAVAGDSASDSEDNFSANDTENQKSPSPRCDMIKLRPFGPRAVAGDPASDSEDDSYTNNRENQKSPSPRCDMIKLRPFGPRAVAGDPDSDSEDYSSVNDTESQKSPSPRCDSIKPQRFGLRALAAGEPARYQGPLARPYFLPPVATDDPEIERRRRVGTPEPFGPVPPFKITRAGLCDIALPPINEDGKLWLEARFITIVFEFLWNKEPIECIKYMSMLYCDRWPSKAGVLTGDSDTDAHLMTVQYEAIRRAIFHIAREEYGTMSVSNALFIDPLSRPFTKDQYSSARSHRIDKTTINGGTVPFMTSVNAMALVRSECPPRLKPYYHLASSDDFGWRLKNWEGKRLVEPPAELLGRRRKSA</sequence>
<feature type="compositionally biased region" description="Polar residues" evidence="1">
    <location>
        <begin position="292"/>
        <end position="308"/>
    </location>
</feature>
<feature type="compositionally biased region" description="Polar residues" evidence="1">
    <location>
        <begin position="334"/>
        <end position="346"/>
    </location>
</feature>
<dbReference type="Proteomes" id="UP001437256">
    <property type="component" value="Unassembled WGS sequence"/>
</dbReference>
<feature type="compositionally biased region" description="Polar residues" evidence="1">
    <location>
        <begin position="376"/>
        <end position="386"/>
    </location>
</feature>
<feature type="compositionally biased region" description="Polar residues" evidence="1">
    <location>
        <begin position="414"/>
        <end position="426"/>
    </location>
</feature>
<protein>
    <submittedName>
        <fullName evidence="2">Uncharacterized protein</fullName>
    </submittedName>
</protein>
<comment type="caution">
    <text evidence="2">The sequence shown here is derived from an EMBL/GenBank/DDBJ whole genome shotgun (WGS) entry which is preliminary data.</text>
</comment>
<proteinExistence type="predicted"/>
<accession>A0ABR2ZA26</accession>
<evidence type="ECO:0000313" key="3">
    <source>
        <dbReference type="Proteomes" id="UP001437256"/>
    </source>
</evidence>
<dbReference type="EMBL" id="JBBXMP010000356">
    <property type="protein sequence ID" value="KAL0058163.1"/>
    <property type="molecule type" value="Genomic_DNA"/>
</dbReference>